<evidence type="ECO:0000256" key="2">
    <source>
        <dbReference type="ARBA" id="ARBA00023125"/>
    </source>
</evidence>
<protein>
    <submittedName>
        <fullName evidence="5">GlxA family transcriptional regulator</fullName>
    </submittedName>
</protein>
<dbReference type="InterPro" id="IPR018062">
    <property type="entry name" value="HTH_AraC-typ_CS"/>
</dbReference>
<dbReference type="InterPro" id="IPR009057">
    <property type="entry name" value="Homeodomain-like_sf"/>
</dbReference>
<evidence type="ECO:0000313" key="6">
    <source>
        <dbReference type="Proteomes" id="UP001595539"/>
    </source>
</evidence>
<dbReference type="Gene3D" id="3.40.50.880">
    <property type="match status" value="1"/>
</dbReference>
<dbReference type="SUPFAM" id="SSF46689">
    <property type="entry name" value="Homeodomain-like"/>
    <property type="match status" value="2"/>
</dbReference>
<dbReference type="EMBL" id="JBHRXY010000025">
    <property type="protein sequence ID" value="MFC3631323.1"/>
    <property type="molecule type" value="Genomic_DNA"/>
</dbReference>
<keyword evidence="3" id="KW-0804">Transcription</keyword>
<dbReference type="InterPro" id="IPR002818">
    <property type="entry name" value="DJ-1/PfpI"/>
</dbReference>
<evidence type="ECO:0000256" key="3">
    <source>
        <dbReference type="ARBA" id="ARBA00023163"/>
    </source>
</evidence>
<dbReference type="PANTHER" id="PTHR43130:SF3">
    <property type="entry name" value="HTH-TYPE TRANSCRIPTIONAL REGULATOR RV1931C"/>
    <property type="match status" value="1"/>
</dbReference>
<organism evidence="5 6">
    <name type="scientific">Paracoccus angustae</name>
    <dbReference type="NCBI Taxonomy" id="1671480"/>
    <lineage>
        <taxon>Bacteria</taxon>
        <taxon>Pseudomonadati</taxon>
        <taxon>Pseudomonadota</taxon>
        <taxon>Alphaproteobacteria</taxon>
        <taxon>Rhodobacterales</taxon>
        <taxon>Paracoccaceae</taxon>
        <taxon>Paracoccus</taxon>
    </lineage>
</organism>
<dbReference type="PANTHER" id="PTHR43130">
    <property type="entry name" value="ARAC-FAMILY TRANSCRIPTIONAL REGULATOR"/>
    <property type="match status" value="1"/>
</dbReference>
<accession>A0ABV7U8L9</accession>
<evidence type="ECO:0000256" key="1">
    <source>
        <dbReference type="ARBA" id="ARBA00023015"/>
    </source>
</evidence>
<keyword evidence="1" id="KW-0805">Transcription regulation</keyword>
<keyword evidence="2" id="KW-0238">DNA-binding</keyword>
<dbReference type="PROSITE" id="PS01124">
    <property type="entry name" value="HTH_ARAC_FAMILY_2"/>
    <property type="match status" value="1"/>
</dbReference>
<comment type="caution">
    <text evidence="5">The sequence shown here is derived from an EMBL/GenBank/DDBJ whole genome shotgun (WGS) entry which is preliminary data.</text>
</comment>
<sequence>MKTFLLMASGIATFLYSEGHRLKLFFFMNWSYFFTESPNPSKFVMRVAILLFEGFSNMVLSCLLEPLRAVRDQGQENLRWQVLTADGNPVRSSSGLLVAPDAVRGGSLDLLIVVAGYGFREHCNASGMRRMSSLSRQSRVVIGADTGPWLLAAAGLLSGHRATIHWSLLPEFSEAFPDVHVDPTPFVMEGRFWSCGDASGALGLILKLIQDRFGKGSAFLASSMFLHDSDHSTVRAGTRILLTTGKASARLHHVIDLMVEMIETPVPITQIAARSGLSLSSMERLFRGEAGMSPGRYFQMLRLTRARDLARSTNLDVQTIALRCGYSSPSALGKAYRNAFGGPLRPFGRRHREEA</sequence>
<name>A0ABV7U8L9_9RHOB</name>
<dbReference type="InterPro" id="IPR029062">
    <property type="entry name" value="Class_I_gatase-like"/>
</dbReference>
<keyword evidence="6" id="KW-1185">Reference proteome</keyword>
<dbReference type="SMART" id="SM00342">
    <property type="entry name" value="HTH_ARAC"/>
    <property type="match status" value="1"/>
</dbReference>
<dbReference type="Pfam" id="PF01965">
    <property type="entry name" value="DJ-1_PfpI"/>
    <property type="match status" value="1"/>
</dbReference>
<feature type="domain" description="HTH araC/xylS-type" evidence="4">
    <location>
        <begin position="252"/>
        <end position="350"/>
    </location>
</feature>
<dbReference type="Proteomes" id="UP001595539">
    <property type="component" value="Unassembled WGS sequence"/>
</dbReference>
<dbReference type="InterPro" id="IPR052158">
    <property type="entry name" value="INH-QAR"/>
</dbReference>
<dbReference type="CDD" id="cd03136">
    <property type="entry name" value="GATase1_AraC_ArgR_like"/>
    <property type="match status" value="1"/>
</dbReference>
<dbReference type="Pfam" id="PF12833">
    <property type="entry name" value="HTH_18"/>
    <property type="match status" value="1"/>
</dbReference>
<dbReference type="SUPFAM" id="SSF52317">
    <property type="entry name" value="Class I glutamine amidotransferase-like"/>
    <property type="match status" value="1"/>
</dbReference>
<gene>
    <name evidence="5" type="ORF">ACFOM8_17955</name>
</gene>
<evidence type="ECO:0000259" key="4">
    <source>
        <dbReference type="PROSITE" id="PS01124"/>
    </source>
</evidence>
<dbReference type="RefSeq" id="WP_377763562.1">
    <property type="nucleotide sequence ID" value="NZ_JBHRXY010000025.1"/>
</dbReference>
<reference evidence="6" key="1">
    <citation type="journal article" date="2019" name="Int. J. Syst. Evol. Microbiol.">
        <title>The Global Catalogue of Microorganisms (GCM) 10K type strain sequencing project: providing services to taxonomists for standard genome sequencing and annotation.</title>
        <authorList>
            <consortium name="The Broad Institute Genomics Platform"/>
            <consortium name="The Broad Institute Genome Sequencing Center for Infectious Disease"/>
            <person name="Wu L."/>
            <person name="Ma J."/>
        </authorList>
    </citation>
    <scope>NUCLEOTIDE SEQUENCE [LARGE SCALE GENOMIC DNA]</scope>
    <source>
        <strain evidence="6">KCTC 42473</strain>
    </source>
</reference>
<proteinExistence type="predicted"/>
<dbReference type="PROSITE" id="PS00041">
    <property type="entry name" value="HTH_ARAC_FAMILY_1"/>
    <property type="match status" value="1"/>
</dbReference>
<dbReference type="InterPro" id="IPR018060">
    <property type="entry name" value="HTH_AraC"/>
</dbReference>
<evidence type="ECO:0000313" key="5">
    <source>
        <dbReference type="EMBL" id="MFC3631323.1"/>
    </source>
</evidence>
<dbReference type="Gene3D" id="1.10.10.60">
    <property type="entry name" value="Homeodomain-like"/>
    <property type="match status" value="2"/>
</dbReference>